<sequence>MQVNTDVWGPNAAEFVPERWIDSGGMLPPAELPHGWSGLVTFCDGPRNCIGYRLAVFEFKVILATLIRTLELHDTTANVELKIKPTLQAFVDGRGGFLPIHFTLAP</sequence>
<accession>A0A401GNZ4</accession>
<evidence type="ECO:0008006" key="11">
    <source>
        <dbReference type="Google" id="ProtNLM"/>
    </source>
</evidence>
<dbReference type="GeneID" id="38780786"/>
<keyword evidence="5" id="KW-0479">Metal-binding</keyword>
<evidence type="ECO:0000256" key="6">
    <source>
        <dbReference type="ARBA" id="ARBA00023002"/>
    </source>
</evidence>
<proteinExistence type="inferred from homology"/>
<dbReference type="GO" id="GO:0004497">
    <property type="term" value="F:monooxygenase activity"/>
    <property type="evidence" value="ECO:0007669"/>
    <property type="project" value="UniProtKB-KW"/>
</dbReference>
<keyword evidence="7" id="KW-0408">Iron</keyword>
<dbReference type="GO" id="GO:0016705">
    <property type="term" value="F:oxidoreductase activity, acting on paired donors, with incorporation or reduction of molecular oxygen"/>
    <property type="evidence" value="ECO:0007669"/>
    <property type="project" value="InterPro"/>
</dbReference>
<organism evidence="9 10">
    <name type="scientific">Sparassis crispa</name>
    <dbReference type="NCBI Taxonomy" id="139825"/>
    <lineage>
        <taxon>Eukaryota</taxon>
        <taxon>Fungi</taxon>
        <taxon>Dikarya</taxon>
        <taxon>Basidiomycota</taxon>
        <taxon>Agaricomycotina</taxon>
        <taxon>Agaricomycetes</taxon>
        <taxon>Polyporales</taxon>
        <taxon>Sparassidaceae</taxon>
        <taxon>Sparassis</taxon>
    </lineage>
</organism>
<dbReference type="PANTHER" id="PTHR24305:SF166">
    <property type="entry name" value="CYTOCHROME P450 12A4, MITOCHONDRIAL-RELATED"/>
    <property type="match status" value="1"/>
</dbReference>
<dbReference type="RefSeq" id="XP_027614782.1">
    <property type="nucleotide sequence ID" value="XM_027758981.1"/>
</dbReference>
<dbReference type="Proteomes" id="UP000287166">
    <property type="component" value="Unassembled WGS sequence"/>
</dbReference>
<evidence type="ECO:0000256" key="1">
    <source>
        <dbReference type="ARBA" id="ARBA00001971"/>
    </source>
</evidence>
<dbReference type="InterPro" id="IPR050121">
    <property type="entry name" value="Cytochrome_P450_monoxygenase"/>
</dbReference>
<evidence type="ECO:0000256" key="3">
    <source>
        <dbReference type="ARBA" id="ARBA00010617"/>
    </source>
</evidence>
<dbReference type="InParanoid" id="A0A401GNZ4"/>
<dbReference type="InterPro" id="IPR001128">
    <property type="entry name" value="Cyt_P450"/>
</dbReference>
<evidence type="ECO:0000256" key="4">
    <source>
        <dbReference type="ARBA" id="ARBA00022617"/>
    </source>
</evidence>
<dbReference type="GO" id="GO:0020037">
    <property type="term" value="F:heme binding"/>
    <property type="evidence" value="ECO:0007669"/>
    <property type="project" value="InterPro"/>
</dbReference>
<keyword evidence="10" id="KW-1185">Reference proteome</keyword>
<comment type="similarity">
    <text evidence="3">Belongs to the cytochrome P450 family.</text>
</comment>
<evidence type="ECO:0000256" key="5">
    <source>
        <dbReference type="ARBA" id="ARBA00022723"/>
    </source>
</evidence>
<dbReference type="AlphaFoldDB" id="A0A401GNZ4"/>
<reference evidence="9 10" key="1">
    <citation type="journal article" date="2018" name="Sci. Rep.">
        <title>Genome sequence of the cauliflower mushroom Sparassis crispa (Hanabiratake) and its association with beneficial usage.</title>
        <authorList>
            <person name="Kiyama R."/>
            <person name="Furutani Y."/>
            <person name="Kawaguchi K."/>
            <person name="Nakanishi T."/>
        </authorList>
    </citation>
    <scope>NUCLEOTIDE SEQUENCE [LARGE SCALE GENOMIC DNA]</scope>
</reference>
<comment type="pathway">
    <text evidence="2">Secondary metabolite biosynthesis.</text>
</comment>
<dbReference type="GO" id="GO:0005506">
    <property type="term" value="F:iron ion binding"/>
    <property type="evidence" value="ECO:0007669"/>
    <property type="project" value="InterPro"/>
</dbReference>
<evidence type="ECO:0000313" key="10">
    <source>
        <dbReference type="Proteomes" id="UP000287166"/>
    </source>
</evidence>
<dbReference type="Gene3D" id="1.10.630.10">
    <property type="entry name" value="Cytochrome P450"/>
    <property type="match status" value="1"/>
</dbReference>
<dbReference type="OrthoDB" id="1470350at2759"/>
<dbReference type="PANTHER" id="PTHR24305">
    <property type="entry name" value="CYTOCHROME P450"/>
    <property type="match status" value="1"/>
</dbReference>
<name>A0A401GNZ4_9APHY</name>
<comment type="caution">
    <text evidence="9">The sequence shown here is derived from an EMBL/GenBank/DDBJ whole genome shotgun (WGS) entry which is preliminary data.</text>
</comment>
<evidence type="ECO:0000256" key="2">
    <source>
        <dbReference type="ARBA" id="ARBA00005179"/>
    </source>
</evidence>
<dbReference type="STRING" id="139825.A0A401GNZ4"/>
<evidence type="ECO:0000313" key="9">
    <source>
        <dbReference type="EMBL" id="GBE83869.1"/>
    </source>
</evidence>
<evidence type="ECO:0000256" key="8">
    <source>
        <dbReference type="ARBA" id="ARBA00023033"/>
    </source>
</evidence>
<gene>
    <name evidence="9" type="ORF">SCP_0509260</name>
</gene>
<dbReference type="EMBL" id="BFAD01000005">
    <property type="protein sequence ID" value="GBE83869.1"/>
    <property type="molecule type" value="Genomic_DNA"/>
</dbReference>
<dbReference type="SUPFAM" id="SSF48264">
    <property type="entry name" value="Cytochrome P450"/>
    <property type="match status" value="1"/>
</dbReference>
<comment type="cofactor">
    <cofactor evidence="1">
        <name>heme</name>
        <dbReference type="ChEBI" id="CHEBI:30413"/>
    </cofactor>
</comment>
<dbReference type="InterPro" id="IPR036396">
    <property type="entry name" value="Cyt_P450_sf"/>
</dbReference>
<dbReference type="Pfam" id="PF00067">
    <property type="entry name" value="p450"/>
    <property type="match status" value="1"/>
</dbReference>
<keyword evidence="8" id="KW-0503">Monooxygenase</keyword>
<protein>
    <recommendedName>
        <fullName evidence="11">Cytochrome P450</fullName>
    </recommendedName>
</protein>
<evidence type="ECO:0000256" key="7">
    <source>
        <dbReference type="ARBA" id="ARBA00023004"/>
    </source>
</evidence>
<keyword evidence="6" id="KW-0560">Oxidoreductase</keyword>
<keyword evidence="4" id="KW-0349">Heme</keyword>